<evidence type="ECO:0000256" key="5">
    <source>
        <dbReference type="ARBA" id="ARBA00023242"/>
    </source>
</evidence>
<proteinExistence type="inferred from homology"/>
<keyword evidence="8" id="KW-1185">Reference proteome</keyword>
<feature type="compositionally biased region" description="Basic and acidic residues" evidence="6">
    <location>
        <begin position="396"/>
        <end position="406"/>
    </location>
</feature>
<reference evidence="7 8" key="1">
    <citation type="journal article" date="2016" name="Sci. Rep.">
        <title>Peltaster fructicola genome reveals evolution from an invasive phytopathogen to an ectophytic parasite.</title>
        <authorList>
            <person name="Xu C."/>
            <person name="Chen H."/>
            <person name="Gleason M.L."/>
            <person name="Xu J.R."/>
            <person name="Liu H."/>
            <person name="Zhang R."/>
            <person name="Sun G."/>
        </authorList>
    </citation>
    <scope>NUCLEOTIDE SEQUENCE [LARGE SCALE GENOMIC DNA]</scope>
    <source>
        <strain evidence="7 8">LNHT1506</strain>
    </source>
</reference>
<protein>
    <recommendedName>
        <fullName evidence="4">Histone transcription regulator 3 homolog</fullName>
    </recommendedName>
</protein>
<dbReference type="PANTHER" id="PTHR15502">
    <property type="entry name" value="CALCINEURIN-BINDING PROTEIN CABIN 1-RELATED"/>
    <property type="match status" value="1"/>
</dbReference>
<evidence type="ECO:0000256" key="6">
    <source>
        <dbReference type="SAM" id="MobiDB-lite"/>
    </source>
</evidence>
<dbReference type="PANTHER" id="PTHR15502:SF7">
    <property type="entry name" value="CALCINEURIN-BINDING PROTEIN CABIN-1"/>
    <property type="match status" value="1"/>
</dbReference>
<evidence type="ECO:0000256" key="1">
    <source>
        <dbReference type="ARBA" id="ARBA00002687"/>
    </source>
</evidence>
<gene>
    <name evidence="7" type="ORF">AMS68_000809</name>
</gene>
<dbReference type="GO" id="GO:0006325">
    <property type="term" value="P:chromatin organization"/>
    <property type="evidence" value="ECO:0007669"/>
    <property type="project" value="InterPro"/>
</dbReference>
<evidence type="ECO:0000256" key="4">
    <source>
        <dbReference type="ARBA" id="ARBA00014848"/>
    </source>
</evidence>
<dbReference type="Proteomes" id="UP000503462">
    <property type="component" value="Chromosome 1"/>
</dbReference>
<dbReference type="GO" id="GO:0031491">
    <property type="term" value="F:nucleosome binding"/>
    <property type="evidence" value="ECO:0007669"/>
    <property type="project" value="TreeGrafter"/>
</dbReference>
<feature type="compositionally biased region" description="Acidic residues" evidence="6">
    <location>
        <begin position="1804"/>
        <end position="1819"/>
    </location>
</feature>
<feature type="compositionally biased region" description="Polar residues" evidence="6">
    <location>
        <begin position="357"/>
        <end position="382"/>
    </location>
</feature>
<evidence type="ECO:0000313" key="7">
    <source>
        <dbReference type="EMBL" id="QIW95291.1"/>
    </source>
</evidence>
<dbReference type="OrthoDB" id="77564at2759"/>
<feature type="compositionally biased region" description="Polar residues" evidence="6">
    <location>
        <begin position="1787"/>
        <end position="1799"/>
    </location>
</feature>
<dbReference type="GO" id="GO:0005634">
    <property type="term" value="C:nucleus"/>
    <property type="evidence" value="ECO:0007669"/>
    <property type="project" value="UniProtKB-SubCell"/>
</dbReference>
<comment type="function">
    <text evidence="1">Has a role in a nucleosome assembly pathway that is required for the integrity of heterochromatin and proper chromosome segregation.</text>
</comment>
<accession>A0A6H0XKN0</accession>
<dbReference type="GO" id="GO:0000417">
    <property type="term" value="C:HIR complex"/>
    <property type="evidence" value="ECO:0007669"/>
    <property type="project" value="TreeGrafter"/>
</dbReference>
<evidence type="ECO:0000256" key="2">
    <source>
        <dbReference type="ARBA" id="ARBA00004123"/>
    </source>
</evidence>
<feature type="compositionally biased region" description="Basic and acidic residues" evidence="6">
    <location>
        <begin position="413"/>
        <end position="427"/>
    </location>
</feature>
<feature type="region of interest" description="Disordered" evidence="6">
    <location>
        <begin position="1765"/>
        <end position="1875"/>
    </location>
</feature>
<evidence type="ECO:0000256" key="3">
    <source>
        <dbReference type="ARBA" id="ARBA00007335"/>
    </source>
</evidence>
<organism evidence="7 8">
    <name type="scientific">Peltaster fructicola</name>
    <dbReference type="NCBI Taxonomy" id="286661"/>
    <lineage>
        <taxon>Eukaryota</taxon>
        <taxon>Fungi</taxon>
        <taxon>Dikarya</taxon>
        <taxon>Ascomycota</taxon>
        <taxon>Pezizomycotina</taxon>
        <taxon>Dothideomycetes</taxon>
        <taxon>Dothideomycetes incertae sedis</taxon>
        <taxon>Peltaster</taxon>
    </lineage>
</organism>
<name>A0A6H0XKN0_9PEZI</name>
<dbReference type="EMBL" id="CP051139">
    <property type="protein sequence ID" value="QIW95291.1"/>
    <property type="molecule type" value="Genomic_DNA"/>
</dbReference>
<evidence type="ECO:0000313" key="8">
    <source>
        <dbReference type="Proteomes" id="UP000503462"/>
    </source>
</evidence>
<dbReference type="InterPro" id="IPR033053">
    <property type="entry name" value="Hir3/CABIN1"/>
</dbReference>
<comment type="subcellular location">
    <subcellularLocation>
        <location evidence="2">Nucleus</location>
    </subcellularLocation>
</comment>
<keyword evidence="5" id="KW-0539">Nucleus</keyword>
<feature type="region of interest" description="Disordered" evidence="6">
    <location>
        <begin position="355"/>
        <end position="429"/>
    </location>
</feature>
<sequence>MSTFKALNIEYDEESDVEVDDTKEIQIEEALKLYQTALRYHAEGPSSFEAAAKAYQELFASEIFRYPESQNELKRIELYGAFEGDDASHEQLDNDVVVSTGLDAGPSTLPQILHLSHKNYAQFRLEQLGARLDEFQTTLASVLADASEALDHFVAALDKDDSDIDLWKKTARVGEVLDSRRVTRFCLEAVLDGDEEGLSSVLSLPGIEDGMAVQKLRSLVSGLGDYLSALQPGLVVQRRKVLLRYLKERVDSSDELTAKVHLIRDMSASAAQSLHLTRQALKCPQSWTELGDLLMQHKLDDQGKLSLQDPAITFEMPGGVDENRLIERSVDEMQIETETVAPDHAAAALEQDVDASVLQQPKSRSTQSPVENRRPSTATNGDNDIHAQGLPTRKRHSDDAAEEGRVKSKRLRARESIADPAEAKQSTHDANVQWEFDQHLNELQGADDWLYETAGAIFNKLDVLSFEGIRNVKAELAQATNGTAKTELSDYNVAQSELSGFLNGFSDHTAHHLLTPRDDFTLYSGRTTSEAEKAVGTGRASRETRQDRTPLLDQNLEHFVRSVNGSGETLDAVAADFIETMTSPDKLVSSEASYTAHLWPEQLKTIVVRILVAFDEAIYNRIGTAVRAYRARQPDETLERDSEDTVAFSRLQVQLQNIFELHLDVYCLIKRTNSGVDAETITLQGHRLDRWFEITREVNHALANDPYHHQDVELETRFLWATTFYIAALDDASQEHILVLMQDLHAHLTTSSLVIELPNNAVMSEVSTAVLDREMSRLTTREFFERIADMENSDAVSLIETVEPLLDALNARSRGASEVVAMSDSGSVSAELVLFLENKEFSEILQLWTRLLDAYTQVGYQPMVLRTQLRMIRLVLGQIRDGQLELTSPADRAALLLSAIRAINALTERCLKLITSHEDAFDCLDEQVLRASITTFGEVLRLLQAFNVFEDPIRIGKTHPPTTSNGAPSPSFQSSCKMLHEMQLRVWIVLYHLLKEAMQQNKESFTTPLEDRFDFLRALHRNLGIRAICGGLDNFFVKMCKDEFFTMTNVDGYDSEQAQVLYDLYGLNCFLNPSYELMDHHCIPYDVLDRAVAQQSVDLLLAQADRLPIKELVKHTLKDAIDKVHGALSRKRPTESILRNREVIRALLRSPINPLNLYLCLKGEGNQLDMSPVPESDASLAANGWYFLMGHISLTKFRTMKRTGQTPTEDVDIAIAFFMQELEYSATRWETWFRLAQAYDTKVEECVVWSAEKLNSSMSDVSHLQKAAIHCYTMATALAYRSADLAFETSDKMTELYSEFAMRMYSSTRQPFGMLPFDTDGVEKFLSRRTGLTKCNAFEPLSKYTAWKIAVVLFRRALAGNSKQWNWHYMASKCLWKMYSTTDDLRSKSTLPTVSDVLSPLYRAIELVPGKKDTRDNKREPVLEPHYKLVSLVHKLVLRGDMTLPQAQEALAKTHFVRAIKFPSSHEEWLPYILSVLRHLRAADKSNWHHRMIARTAQITFTDPSEPDELVRAANTKHELTQQMFTKTMVLQVWRPEAERAGRHFVYTARYTKFFVHILELLKDRANLEMLARRVRRRPNEIFEHSAVWQDIISAYLRLLRERGQLQEGLETSAFSNIVHEEFVLRKEPLEKWMQTQEEGSHIVLDVLREVTELKKINANGMKTGPIDDLIGDAYAFLYSTVGKGLWDEHQLTELKKQQSPEANIENTVNNPMHIASILSLDGASGTSTKPEPTPEPEAAPTKRRMGIGRREIRSAAEACLHKAATSASKAQAPVEKARAASVMKPEQSSEQVMDTSAPGSVVDDADDESELSELEDAGTEGSLGGGEQDASKPVFPGLSGNETLDDEDNEEDTTRLDATLIAGSAPEGQDTSVV</sequence>
<comment type="similarity">
    <text evidence="3">Belongs to the HIR3 family.</text>
</comment>
<feature type="region of interest" description="Disordered" evidence="6">
    <location>
        <begin position="1723"/>
        <end position="1748"/>
    </location>
</feature>